<keyword evidence="2" id="KW-1185">Reference proteome</keyword>
<dbReference type="EMBL" id="VSRR010022584">
    <property type="protein sequence ID" value="MPC64791.1"/>
    <property type="molecule type" value="Genomic_DNA"/>
</dbReference>
<protein>
    <submittedName>
        <fullName evidence="1">Trans-1,2-dihydrobenzene-1,2-diol dehydrogenase</fullName>
    </submittedName>
</protein>
<dbReference type="AlphaFoldDB" id="A0A5B7GWS8"/>
<organism evidence="1 2">
    <name type="scientific">Portunus trituberculatus</name>
    <name type="common">Swimming crab</name>
    <name type="synonym">Neptunus trituberculatus</name>
    <dbReference type="NCBI Taxonomy" id="210409"/>
    <lineage>
        <taxon>Eukaryota</taxon>
        <taxon>Metazoa</taxon>
        <taxon>Ecdysozoa</taxon>
        <taxon>Arthropoda</taxon>
        <taxon>Crustacea</taxon>
        <taxon>Multicrustacea</taxon>
        <taxon>Malacostraca</taxon>
        <taxon>Eumalacostraca</taxon>
        <taxon>Eucarida</taxon>
        <taxon>Decapoda</taxon>
        <taxon>Pleocyemata</taxon>
        <taxon>Brachyura</taxon>
        <taxon>Eubrachyura</taxon>
        <taxon>Portunoidea</taxon>
        <taxon>Portunidae</taxon>
        <taxon>Portuninae</taxon>
        <taxon>Portunus</taxon>
    </lineage>
</organism>
<accession>A0A5B7GWS8</accession>
<dbReference type="Proteomes" id="UP000324222">
    <property type="component" value="Unassembled WGS sequence"/>
</dbReference>
<reference evidence="1 2" key="1">
    <citation type="submission" date="2019-05" db="EMBL/GenBank/DDBJ databases">
        <title>Another draft genome of Portunus trituberculatus and its Hox gene families provides insights of decapod evolution.</title>
        <authorList>
            <person name="Jeong J.-H."/>
            <person name="Song I."/>
            <person name="Kim S."/>
            <person name="Choi T."/>
            <person name="Kim D."/>
            <person name="Ryu S."/>
            <person name="Kim W."/>
        </authorList>
    </citation>
    <scope>NUCLEOTIDE SEQUENCE [LARGE SCALE GENOMIC DNA]</scope>
    <source>
        <tissue evidence="1">Muscle</tissue>
    </source>
</reference>
<comment type="caution">
    <text evidence="1">The sequence shown here is derived from an EMBL/GenBank/DDBJ whole genome shotgun (WGS) entry which is preliminary data.</text>
</comment>
<proteinExistence type="predicted"/>
<dbReference type="OrthoDB" id="2129491at2759"/>
<evidence type="ECO:0000313" key="1">
    <source>
        <dbReference type="EMBL" id="MPC64791.1"/>
    </source>
</evidence>
<sequence>MEYSSQIPFPVWCPEHLEGPSGNFEALLPKTGETFNYNNSQGLMYEAMEVRRCLKEGHMAGSLVALLPFVHSAADWLFVRALLIQPLAAPVSC</sequence>
<name>A0A5B7GWS8_PORTR</name>
<gene>
    <name evidence="1" type="primary">DHDH_1</name>
    <name evidence="1" type="ORF">E2C01_058912</name>
</gene>
<evidence type="ECO:0000313" key="2">
    <source>
        <dbReference type="Proteomes" id="UP000324222"/>
    </source>
</evidence>